<feature type="domain" description="Polysaccharide lyase 8 N-terminal alpha-helical" evidence="7">
    <location>
        <begin position="63"/>
        <end position="367"/>
    </location>
</feature>
<dbReference type="SUPFAM" id="SSF74650">
    <property type="entry name" value="Galactose mutarotase-like"/>
    <property type="match status" value="1"/>
</dbReference>
<name>A0ABU7SG66_9ACTN</name>
<dbReference type="InterPro" id="IPR006311">
    <property type="entry name" value="TAT_signal"/>
</dbReference>
<dbReference type="Gene3D" id="2.70.98.10">
    <property type="match status" value="1"/>
</dbReference>
<evidence type="ECO:0000259" key="6">
    <source>
        <dbReference type="Pfam" id="PF02884"/>
    </source>
</evidence>
<dbReference type="Pfam" id="PF02884">
    <property type="entry name" value="Lyase_8_C"/>
    <property type="match status" value="1"/>
</dbReference>
<feature type="domain" description="Polysaccharide lyase family 8 central" evidence="5">
    <location>
        <begin position="423"/>
        <end position="723"/>
    </location>
</feature>
<reference evidence="8 9" key="1">
    <citation type="submission" date="2024-01" db="EMBL/GenBank/DDBJ databases">
        <title>Genome insights into Plantactinospora veratri sp. nov.</title>
        <authorList>
            <person name="Wang L."/>
        </authorList>
    </citation>
    <scope>NUCLEOTIDE SEQUENCE [LARGE SCALE GENOMIC DNA]</scope>
    <source>
        <strain evidence="8 9">NEAU-FHS4</strain>
    </source>
</reference>
<dbReference type="InterPro" id="IPR003159">
    <property type="entry name" value="Lyase_8_central_dom"/>
</dbReference>
<dbReference type="InterPro" id="IPR038970">
    <property type="entry name" value="Lyase_8"/>
</dbReference>
<evidence type="ECO:0000256" key="1">
    <source>
        <dbReference type="ARBA" id="ARBA00006699"/>
    </source>
</evidence>
<feature type="domain" description="Polysaccharide lyase family 8 C-terminal" evidence="6">
    <location>
        <begin position="737"/>
        <end position="802"/>
    </location>
</feature>
<dbReference type="GO" id="GO:0016829">
    <property type="term" value="F:lyase activity"/>
    <property type="evidence" value="ECO:0007669"/>
    <property type="project" value="UniProtKB-KW"/>
</dbReference>
<dbReference type="EMBL" id="JAZGQL010000014">
    <property type="protein sequence ID" value="MEE6308922.1"/>
    <property type="molecule type" value="Genomic_DNA"/>
</dbReference>
<sequence length="848" mass="90573">MPVSRRAVLSTIPAAGLLALAGPLRASAATPPERADTALAEHAVLRGNTVAIFAGTAESNARPEVAAKLAAIDSTARARLDALAGAGPGELFRGVPLGSSDPNLTTSFQYLYEIALATRVPGGALDGDLALRRRVVDGLGWLHERYYGDQSTGYYGNWHHWEIGISHHVSRILVLLADDLAAYRPELVASYVASMDAYLRNGKDGDVDLDSRFHTGANLADIATNRILQGAVLGDDARIRKALADQLTVFATVDPYALVHGVTDGYYADGSFIQHASVAYTGSYGRNLLARVVQTIKILEGTGYVPGADLVDVVRGWVVDGFAPLIFEGWMTEVVKGRAVSRTTTGYADVAGVLEAVVDLSGHAADADARALAGYVRFVRQTSRAALNPSSFVSPVSIARYADILADASIPAADLNPQRRSVAFNAMDRTVHRRPGYAFALARSSERISKYEYMNGENLTPWFQGDGAYYLYLAGQDQTQAYGVDYFTTVSPYRLAGVTAPVEHRHTVPELYGAAWYDNPALGFTSSSESQNTYVYFPRGTNRFSGGATLDAYGVAGLVQSDDAAYAAKRAGRLPDDFVAYRNAVATKSWFLFDDEIVVLAAGVGDLAGRAVTTTVDSRIAEESDPVTVTGRLRNGRSFTGTGTAPLAWLRYANAAAQTSVGYAFLAGPAPTVSSELVTRSRRVVRTANPDTMVRKRVFSVSVEQAAGAPLGSLAYALLPNASEQRLRAYPDGPVAVLANSTRFQAVRHAGLGLVAANAFTPGRHAAGRLVVDGPASVLLRQARDGSTSVAVADPTMDRDTVSVTLRGRRCRVVSADDGIRVRRIPGGTRIEAVTRRAYGRSLRVTLR</sequence>
<dbReference type="InterPro" id="IPR012970">
    <property type="entry name" value="Lyase_8_alpha_N"/>
</dbReference>
<evidence type="ECO:0000313" key="8">
    <source>
        <dbReference type="EMBL" id="MEE6308922.1"/>
    </source>
</evidence>
<feature type="chain" id="PRO_5047102775" evidence="4">
    <location>
        <begin position="29"/>
        <end position="848"/>
    </location>
</feature>
<keyword evidence="9" id="KW-1185">Reference proteome</keyword>
<evidence type="ECO:0000256" key="2">
    <source>
        <dbReference type="ARBA" id="ARBA00022729"/>
    </source>
</evidence>
<dbReference type="RefSeq" id="WP_331209208.1">
    <property type="nucleotide sequence ID" value="NZ_JAZGQL010000014.1"/>
</dbReference>
<dbReference type="SUPFAM" id="SSF49863">
    <property type="entry name" value="Hyaluronate lyase-like, C-terminal domain"/>
    <property type="match status" value="1"/>
</dbReference>
<dbReference type="Gene3D" id="2.60.220.10">
    <property type="entry name" value="Polysaccharide lyase family 8-like, C-terminal"/>
    <property type="match status" value="1"/>
</dbReference>
<protein>
    <submittedName>
        <fullName evidence="8">Polysaccharide lyase family 8 super-sandwich domain-containing protein</fullName>
    </submittedName>
</protein>
<dbReference type="InterPro" id="IPR004103">
    <property type="entry name" value="Lyase_8_C"/>
</dbReference>
<dbReference type="Pfam" id="PF08124">
    <property type="entry name" value="Lyase_8_N"/>
    <property type="match status" value="1"/>
</dbReference>
<accession>A0ABU7SG66</accession>
<proteinExistence type="inferred from homology"/>
<dbReference type="InterPro" id="IPR008929">
    <property type="entry name" value="Chondroitin_lyas"/>
</dbReference>
<dbReference type="Pfam" id="PF02278">
    <property type="entry name" value="Lyase_8"/>
    <property type="match status" value="1"/>
</dbReference>
<evidence type="ECO:0000256" key="3">
    <source>
        <dbReference type="ARBA" id="ARBA00023239"/>
    </source>
</evidence>
<dbReference type="SUPFAM" id="SSF48230">
    <property type="entry name" value="Chondroitin AC/alginate lyase"/>
    <property type="match status" value="1"/>
</dbReference>
<feature type="signal peptide" evidence="4">
    <location>
        <begin position="1"/>
        <end position="28"/>
    </location>
</feature>
<dbReference type="PANTHER" id="PTHR38481:SF1">
    <property type="entry name" value="HYALURONATE LYASE"/>
    <property type="match status" value="1"/>
</dbReference>
<dbReference type="InterPro" id="IPR014718">
    <property type="entry name" value="GH-type_carb-bd"/>
</dbReference>
<evidence type="ECO:0000313" key="9">
    <source>
        <dbReference type="Proteomes" id="UP001339911"/>
    </source>
</evidence>
<evidence type="ECO:0000259" key="5">
    <source>
        <dbReference type="Pfam" id="PF02278"/>
    </source>
</evidence>
<dbReference type="InterPro" id="IPR011013">
    <property type="entry name" value="Gal_mutarotase_sf_dom"/>
</dbReference>
<evidence type="ECO:0000256" key="4">
    <source>
        <dbReference type="SAM" id="SignalP"/>
    </source>
</evidence>
<organism evidence="8 9">
    <name type="scientific">Plantactinospora veratri</name>
    <dbReference type="NCBI Taxonomy" id="1436122"/>
    <lineage>
        <taxon>Bacteria</taxon>
        <taxon>Bacillati</taxon>
        <taxon>Actinomycetota</taxon>
        <taxon>Actinomycetes</taxon>
        <taxon>Micromonosporales</taxon>
        <taxon>Micromonosporaceae</taxon>
        <taxon>Plantactinospora</taxon>
    </lineage>
</organism>
<dbReference type="PROSITE" id="PS51318">
    <property type="entry name" value="TAT"/>
    <property type="match status" value="1"/>
</dbReference>
<keyword evidence="2 4" id="KW-0732">Signal</keyword>
<dbReference type="Proteomes" id="UP001339911">
    <property type="component" value="Unassembled WGS sequence"/>
</dbReference>
<dbReference type="Gene3D" id="1.50.10.100">
    <property type="entry name" value="Chondroitin AC/alginate lyase"/>
    <property type="match status" value="1"/>
</dbReference>
<comment type="caution">
    <text evidence="8">The sequence shown here is derived from an EMBL/GenBank/DDBJ whole genome shotgun (WGS) entry which is preliminary data.</text>
</comment>
<dbReference type="InterPro" id="IPR011071">
    <property type="entry name" value="Lyase_8-like_C"/>
</dbReference>
<gene>
    <name evidence="8" type="ORF">V1634_18985</name>
</gene>
<keyword evidence="3 8" id="KW-0456">Lyase</keyword>
<dbReference type="PANTHER" id="PTHR38481">
    <property type="entry name" value="HYALURONATE LYASE"/>
    <property type="match status" value="1"/>
</dbReference>
<evidence type="ECO:0000259" key="7">
    <source>
        <dbReference type="Pfam" id="PF08124"/>
    </source>
</evidence>
<comment type="similarity">
    <text evidence="1">Belongs to the polysaccharide lyase 8 family.</text>
</comment>